<dbReference type="RefSeq" id="XP_015960510.3">
    <property type="nucleotide sequence ID" value="XM_016105024.3"/>
</dbReference>
<evidence type="ECO:0000256" key="9">
    <source>
        <dbReference type="ARBA" id="ARBA00022801"/>
    </source>
</evidence>
<dbReference type="InterPro" id="IPR000477">
    <property type="entry name" value="RT_dom"/>
</dbReference>
<feature type="domain" description="Integrase catalytic" evidence="20">
    <location>
        <begin position="1244"/>
        <end position="1407"/>
    </location>
</feature>
<dbReference type="CDD" id="cd09274">
    <property type="entry name" value="RNase_HI_RT_Ty3"/>
    <property type="match status" value="1"/>
</dbReference>
<dbReference type="GO" id="GO:0015074">
    <property type="term" value="P:DNA integration"/>
    <property type="evidence" value="ECO:0007669"/>
    <property type="project" value="UniProtKB-KW"/>
</dbReference>
<dbReference type="InterPro" id="IPR041588">
    <property type="entry name" value="Integrase_H2C2"/>
</dbReference>
<evidence type="ECO:0000256" key="11">
    <source>
        <dbReference type="ARBA" id="ARBA00022908"/>
    </source>
</evidence>
<evidence type="ECO:0000256" key="13">
    <source>
        <dbReference type="ARBA" id="ARBA00022932"/>
    </source>
</evidence>
<keyword evidence="12" id="KW-0695">RNA-directed DNA polymerase</keyword>
<dbReference type="Pfam" id="PF17917">
    <property type="entry name" value="RT_RNaseH"/>
    <property type="match status" value="1"/>
</dbReference>
<dbReference type="Proteomes" id="UP000515211">
    <property type="component" value="Chromosome 4"/>
</dbReference>
<feature type="compositionally biased region" description="Low complexity" evidence="17">
    <location>
        <begin position="395"/>
        <end position="406"/>
    </location>
</feature>
<dbReference type="InterPro" id="IPR043128">
    <property type="entry name" value="Rev_trsase/Diguanyl_cyclase"/>
</dbReference>
<dbReference type="CDD" id="cd00303">
    <property type="entry name" value="retropepsin_like"/>
    <property type="match status" value="1"/>
</dbReference>
<dbReference type="InterPro" id="IPR041373">
    <property type="entry name" value="RT_RNaseH"/>
</dbReference>
<keyword evidence="7" id="KW-0064">Aspartyl protease</keyword>
<dbReference type="EC" id="2.7.7.49" evidence="1"/>
<keyword evidence="8" id="KW-0255">Endonuclease</keyword>
<dbReference type="Gene3D" id="3.10.20.370">
    <property type="match status" value="1"/>
</dbReference>
<dbReference type="GeneID" id="107484454"/>
<keyword evidence="10" id="KW-0460">Magnesium</keyword>
<proteinExistence type="predicted"/>
<dbReference type="SUPFAM" id="SSF56672">
    <property type="entry name" value="DNA/RNA polymerases"/>
    <property type="match status" value="1"/>
</dbReference>
<feature type="compositionally biased region" description="Low complexity" evidence="17">
    <location>
        <begin position="483"/>
        <end position="501"/>
    </location>
</feature>
<feature type="compositionally biased region" description="Low complexity" evidence="17">
    <location>
        <begin position="99"/>
        <end position="117"/>
    </location>
</feature>
<dbReference type="InterPro" id="IPR001584">
    <property type="entry name" value="Integrase_cat-core"/>
</dbReference>
<sequence length="1576" mass="177946">MGQDTTMPRGIKRVYLNDEARLWHQIFSNFVMPSTHETEIPAAMITLLWCVLEGRRADVPWEDANERPPAADCRKIIPHSRNFLALGYRPPPFTATDETAPPSAGPSSSTSAPAATTAPPPASEPVYRLVHRLFRQLDQMERRNRRRYERLERRSRRRYSHLKLMIRQGADILSELDTPSEPSEEEEDEHEEEPHPQAETHQQVGVEQPAPHQEVPHQLEAADPEIPIQYWYESLLESKEAAGLPPPSWEEFTEEFLARFYPANKQAEDAIAFERLRQENMTVTEYAKEFTRLSKSAPYLVNSEEMKVYRFVHGLAEPMFTTLMPEDGRMSFKDVLNSAYGIEAGIAERNAFKDVGKKPKMKGQFSGGSSLGGFQSHHGQTNQQSYSGYRARPQASFGGVASSGSAPMSVSNPRPFVKSTSQSSAQGSNQTRPAQPYCLQCGSYHSGICFKATGACFGCGQSGHLRRDCPNSRGGFAPGIARPTTPMPSSSAMSLGNSSGPSGRGAGGRGQTYNRGGSQRGRGQARVYALTRQDAQASHAVVAGTLQVCSLDARMLFDTGSHYSYVSPHLASRFGKQPELLSHPFHVGTPLGVSTMVRVVFQSCVVRINTVETLADLILLEPMEDIDVILGMDWLAACHADVGCYSKTVKFDIPGISPFVFKGDDCPTLASIISSMSAMQLMDKGNQGFLAVVRDVDAEVPSLDQVPIVREFPDVFPDELPGMPPNREVEFSIELAPGVQPVSIPPYRMAPTELRELKVQLEDMLEKGFIRPSTSPWGAPVLFVKKKDGTMRLCVDYRQLNKITVRNKYPLPRIDDLFDQLQGATCFSKIDLRSGYHQLKIKEEDIPKTTFRTRYRHYEFLVMSFCLTNAPAAFMDLMNRVFKPFLDRFVIIFIDDILVYSKSATEHEYHLRIVLQTLRDHKLYAKFSKCEFWLDQVTFLGHVISKDGIMVDPKKVEAVQKWPRPTTVTEIRSFLGLAGYYRRFIKDFSRISTPLTKLTQKNVKFQWSEACEEGFQTLKACLTSAPVLVLPSGSGGFSVFCDASRIGLGCVLMQHGRVIAYASRQLKKHEQNYPTHDMEMAAVVFALKIWRHYLYGETCEIYTDHKSLKYIFQQKDLNLRQRRWMELLKDYDCTILYHPGKANVVADALSRKSMGSLAHITLGRRPIVEEVHQLEASGIQFDLGESGVFLAHVRTQSSLIEQIKVAQSDWWEGMKKDIGVFVSHCLTCQQVKAEHQRPAGLLQQIEIPEWKWERITMDFVTGLPRSFKGFDSIWVIVDRMTKSAHFLPVKTTFSAARYAQLYVDEIVKLHGIPVSIISDRGPQFTSHFWKSFQKALGTRLDLSTAFHPQTDGQSERTIQILEDMLRCCVLDFGGNWDSYLPLIEFSYNNSYQASIQMAPFEALYGRRCRSPIGWFEVGEVKLLGPNLVQDAVEKVRIIRERLLAAQSRQKAYVDNRRRNLEFSVGDQVFLKVSPMKGVMRFGKRGKLSPRYIGPFEILDRIGVVAYRLALPSELSMIHPVFHMSMLRKYLSDPSHVLTPQAIELKEDLSFEEEPVAIVDRQVKKLRSKEIASVKVV</sequence>
<keyword evidence="21" id="KW-1185">Reference proteome</keyword>
<keyword evidence="11" id="KW-0229">DNA integration</keyword>
<dbReference type="Pfam" id="PF00078">
    <property type="entry name" value="RVT_1"/>
    <property type="match status" value="1"/>
</dbReference>
<keyword evidence="9" id="KW-0378">Hydrolase</keyword>
<dbReference type="InterPro" id="IPR050951">
    <property type="entry name" value="Retrovirus_Pol_polyprotein"/>
</dbReference>
<dbReference type="InterPro" id="IPR043502">
    <property type="entry name" value="DNA/RNA_pol_sf"/>
</dbReference>
<accession>A0A6P4D0W9</accession>
<dbReference type="GO" id="GO:0004519">
    <property type="term" value="F:endonuclease activity"/>
    <property type="evidence" value="ECO:0007669"/>
    <property type="project" value="UniProtKB-KW"/>
</dbReference>
<dbReference type="Pfam" id="PF17921">
    <property type="entry name" value="Integrase_H2C2"/>
    <property type="match status" value="1"/>
</dbReference>
<dbReference type="AlphaFoldDB" id="A0A6P4D0W9"/>
<feature type="compositionally biased region" description="Low complexity" evidence="17">
    <location>
        <begin position="515"/>
        <end position="525"/>
    </location>
</feature>
<evidence type="ECO:0000256" key="4">
    <source>
        <dbReference type="ARBA" id="ARBA00022695"/>
    </source>
</evidence>
<reference evidence="22" key="2">
    <citation type="submission" date="2025-08" db="UniProtKB">
        <authorList>
            <consortium name="RefSeq"/>
        </authorList>
    </citation>
    <scope>IDENTIFICATION</scope>
    <source>
        <tissue evidence="22">Whole plant</tissue>
    </source>
</reference>
<dbReference type="PROSITE" id="PS50158">
    <property type="entry name" value="ZF_CCHC"/>
    <property type="match status" value="1"/>
</dbReference>
<dbReference type="InterPro" id="IPR056924">
    <property type="entry name" value="SH3_Tf2-1"/>
</dbReference>
<dbReference type="Pfam" id="PF03732">
    <property type="entry name" value="Retrotrans_gag"/>
    <property type="match status" value="1"/>
</dbReference>
<evidence type="ECO:0000256" key="14">
    <source>
        <dbReference type="ARBA" id="ARBA00023125"/>
    </source>
</evidence>
<dbReference type="InterPro" id="IPR012337">
    <property type="entry name" value="RNaseH-like_sf"/>
</dbReference>
<dbReference type="GO" id="GO:0003964">
    <property type="term" value="F:RNA-directed DNA polymerase activity"/>
    <property type="evidence" value="ECO:0007669"/>
    <property type="project" value="UniProtKB-KW"/>
</dbReference>
<feature type="region of interest" description="Disordered" evidence="17">
    <location>
        <begin position="88"/>
        <end position="124"/>
    </location>
</feature>
<evidence type="ECO:0000256" key="2">
    <source>
        <dbReference type="ARBA" id="ARBA00022670"/>
    </source>
</evidence>
<evidence type="ECO:0000256" key="6">
    <source>
        <dbReference type="ARBA" id="ARBA00022723"/>
    </source>
</evidence>
<dbReference type="CDD" id="cd01647">
    <property type="entry name" value="RT_LTR"/>
    <property type="match status" value="1"/>
</dbReference>
<dbReference type="KEGG" id="adu:107484454"/>
<feature type="compositionally biased region" description="Acidic residues" evidence="17">
    <location>
        <begin position="182"/>
        <end position="191"/>
    </location>
</feature>
<dbReference type="SMART" id="SM00343">
    <property type="entry name" value="ZnF_C2HC"/>
    <property type="match status" value="1"/>
</dbReference>
<keyword evidence="16" id="KW-0863">Zinc-finger</keyword>
<dbReference type="InterPro" id="IPR036397">
    <property type="entry name" value="RNaseH_sf"/>
</dbReference>
<dbReference type="FunFam" id="3.10.20.370:FF:000001">
    <property type="entry name" value="Retrovirus-related Pol polyprotein from transposon 17.6-like protein"/>
    <property type="match status" value="1"/>
</dbReference>
<feature type="region of interest" description="Disordered" evidence="17">
    <location>
        <begin position="357"/>
        <end position="432"/>
    </location>
</feature>
<dbReference type="Gene3D" id="3.30.70.270">
    <property type="match status" value="2"/>
</dbReference>
<dbReference type="Pfam" id="PF24626">
    <property type="entry name" value="SH3_Tf2-1"/>
    <property type="match status" value="1"/>
</dbReference>
<reference evidence="21" key="1">
    <citation type="journal article" date="2016" name="Nat. Genet.">
        <title>The genome sequences of Arachis duranensis and Arachis ipaensis, the diploid ancestors of cultivated peanut.</title>
        <authorList>
            <person name="Bertioli D.J."/>
            <person name="Cannon S.B."/>
            <person name="Froenicke L."/>
            <person name="Huang G."/>
            <person name="Farmer A.D."/>
            <person name="Cannon E.K."/>
            <person name="Liu X."/>
            <person name="Gao D."/>
            <person name="Clevenger J."/>
            <person name="Dash S."/>
            <person name="Ren L."/>
            <person name="Moretzsohn M.C."/>
            <person name="Shirasawa K."/>
            <person name="Huang W."/>
            <person name="Vidigal B."/>
            <person name="Abernathy B."/>
            <person name="Chu Y."/>
            <person name="Niederhuth C.E."/>
            <person name="Umale P."/>
            <person name="Araujo A.C."/>
            <person name="Kozik A."/>
            <person name="Kim K.D."/>
            <person name="Burow M.D."/>
            <person name="Varshney R.K."/>
            <person name="Wang X."/>
            <person name="Zhang X."/>
            <person name="Barkley N."/>
            <person name="Guimaraes P.M."/>
            <person name="Isobe S."/>
            <person name="Guo B."/>
            <person name="Liao B."/>
            <person name="Stalker H.T."/>
            <person name="Schmitz R.J."/>
            <person name="Scheffler B.E."/>
            <person name="Leal-Bertioli S.C."/>
            <person name="Xun X."/>
            <person name="Jackson S.A."/>
            <person name="Michelmore R."/>
            <person name="Ozias-Akins P."/>
        </authorList>
    </citation>
    <scope>NUCLEOTIDE SEQUENCE [LARGE SCALE GENOMIC DNA]</scope>
    <source>
        <strain evidence="21">cv. V14167</strain>
    </source>
</reference>
<evidence type="ECO:0000256" key="10">
    <source>
        <dbReference type="ARBA" id="ARBA00022842"/>
    </source>
</evidence>
<feature type="region of interest" description="Disordered" evidence="17">
    <location>
        <begin position="476"/>
        <end position="525"/>
    </location>
</feature>
<dbReference type="GO" id="GO:0003677">
    <property type="term" value="F:DNA binding"/>
    <property type="evidence" value="ECO:0007669"/>
    <property type="project" value="UniProtKB-KW"/>
</dbReference>
<keyword evidence="15" id="KW-0233">DNA recombination</keyword>
<feature type="domain" description="Reverse transcriptase" evidence="19">
    <location>
        <begin position="765"/>
        <end position="944"/>
    </location>
</feature>
<feature type="region of interest" description="Disordered" evidence="17">
    <location>
        <begin position="170"/>
        <end position="214"/>
    </location>
</feature>
<dbReference type="Gene3D" id="3.30.420.10">
    <property type="entry name" value="Ribonuclease H-like superfamily/Ribonuclease H"/>
    <property type="match status" value="1"/>
</dbReference>
<dbReference type="InterPro" id="IPR001878">
    <property type="entry name" value="Znf_CCHC"/>
</dbReference>
<dbReference type="PROSITE" id="PS50878">
    <property type="entry name" value="RT_POL"/>
    <property type="match status" value="1"/>
</dbReference>
<feature type="domain" description="CCHC-type" evidence="18">
    <location>
        <begin position="456"/>
        <end position="471"/>
    </location>
</feature>
<dbReference type="GO" id="GO:0006310">
    <property type="term" value="P:DNA recombination"/>
    <property type="evidence" value="ECO:0007669"/>
    <property type="project" value="UniProtKB-KW"/>
</dbReference>
<organism evidence="21 22">
    <name type="scientific">Arachis duranensis</name>
    <name type="common">Wild peanut</name>
    <dbReference type="NCBI Taxonomy" id="130453"/>
    <lineage>
        <taxon>Eukaryota</taxon>
        <taxon>Viridiplantae</taxon>
        <taxon>Streptophyta</taxon>
        <taxon>Embryophyta</taxon>
        <taxon>Tracheophyta</taxon>
        <taxon>Spermatophyta</taxon>
        <taxon>Magnoliopsida</taxon>
        <taxon>eudicotyledons</taxon>
        <taxon>Gunneridae</taxon>
        <taxon>Pentapetalae</taxon>
        <taxon>rosids</taxon>
        <taxon>fabids</taxon>
        <taxon>Fabales</taxon>
        <taxon>Fabaceae</taxon>
        <taxon>Papilionoideae</taxon>
        <taxon>50 kb inversion clade</taxon>
        <taxon>dalbergioids sensu lato</taxon>
        <taxon>Dalbergieae</taxon>
        <taxon>Pterocarpus clade</taxon>
        <taxon>Arachis</taxon>
    </lineage>
</organism>
<dbReference type="PANTHER" id="PTHR37984">
    <property type="entry name" value="PROTEIN CBG26694"/>
    <property type="match status" value="1"/>
</dbReference>
<evidence type="ECO:0000256" key="17">
    <source>
        <dbReference type="SAM" id="MobiDB-lite"/>
    </source>
</evidence>
<keyword evidence="4" id="KW-0548">Nucleotidyltransferase</keyword>
<dbReference type="FunFam" id="3.30.70.270:FF:000020">
    <property type="entry name" value="Transposon Tf2-6 polyprotein-like Protein"/>
    <property type="match status" value="1"/>
</dbReference>
<dbReference type="Gene3D" id="3.10.10.10">
    <property type="entry name" value="HIV Type 1 Reverse Transcriptase, subunit A, domain 1"/>
    <property type="match status" value="1"/>
</dbReference>
<evidence type="ECO:0000256" key="16">
    <source>
        <dbReference type="PROSITE-ProRule" id="PRU00047"/>
    </source>
</evidence>
<dbReference type="PROSITE" id="PS50994">
    <property type="entry name" value="INTEGRASE"/>
    <property type="match status" value="1"/>
</dbReference>
<evidence type="ECO:0000256" key="7">
    <source>
        <dbReference type="ARBA" id="ARBA00022750"/>
    </source>
</evidence>
<name>A0A6P4D0W9_ARADU</name>
<dbReference type="GO" id="GO:0008270">
    <property type="term" value="F:zinc ion binding"/>
    <property type="evidence" value="ECO:0007669"/>
    <property type="project" value="UniProtKB-KW"/>
</dbReference>
<keyword evidence="6" id="KW-0479">Metal-binding</keyword>
<dbReference type="PANTHER" id="PTHR37984:SF5">
    <property type="entry name" value="PROTEIN NYNRIN-LIKE"/>
    <property type="match status" value="1"/>
</dbReference>
<dbReference type="GO" id="GO:0006508">
    <property type="term" value="P:proteolysis"/>
    <property type="evidence" value="ECO:0007669"/>
    <property type="project" value="UniProtKB-KW"/>
</dbReference>
<dbReference type="InterPro" id="IPR005162">
    <property type="entry name" value="Retrotrans_gag_dom"/>
</dbReference>
<evidence type="ECO:0000256" key="1">
    <source>
        <dbReference type="ARBA" id="ARBA00012493"/>
    </source>
</evidence>
<dbReference type="Gene3D" id="4.10.60.10">
    <property type="entry name" value="Zinc finger, CCHC-type"/>
    <property type="match status" value="1"/>
</dbReference>
<evidence type="ECO:0000256" key="12">
    <source>
        <dbReference type="ARBA" id="ARBA00022918"/>
    </source>
</evidence>
<gene>
    <name evidence="22" type="primary">LOC107484454</name>
</gene>
<keyword evidence="13" id="KW-0239">DNA-directed DNA polymerase</keyword>
<protein>
    <recommendedName>
        <fullName evidence="1">RNA-directed DNA polymerase</fullName>
        <ecNumber evidence="1">2.7.7.49</ecNumber>
    </recommendedName>
</protein>
<keyword evidence="5" id="KW-0540">Nuclease</keyword>
<feature type="compositionally biased region" description="Polar residues" evidence="17">
    <location>
        <begin position="408"/>
        <end position="432"/>
    </location>
</feature>
<dbReference type="GO" id="GO:0003887">
    <property type="term" value="F:DNA-directed DNA polymerase activity"/>
    <property type="evidence" value="ECO:0007669"/>
    <property type="project" value="UniProtKB-KW"/>
</dbReference>
<evidence type="ECO:0000256" key="15">
    <source>
        <dbReference type="ARBA" id="ARBA00023172"/>
    </source>
</evidence>
<evidence type="ECO:0000313" key="21">
    <source>
        <dbReference type="Proteomes" id="UP000515211"/>
    </source>
</evidence>
<keyword evidence="2" id="KW-0645">Protease</keyword>
<dbReference type="InterPro" id="IPR021109">
    <property type="entry name" value="Peptidase_aspartic_dom_sf"/>
</dbReference>
<keyword evidence="14" id="KW-0238">DNA-binding</keyword>
<keyword evidence="3" id="KW-0808">Transferase</keyword>
<evidence type="ECO:0000259" key="19">
    <source>
        <dbReference type="PROSITE" id="PS50878"/>
    </source>
</evidence>
<evidence type="ECO:0000259" key="18">
    <source>
        <dbReference type="PROSITE" id="PS50158"/>
    </source>
</evidence>
<keyword evidence="16" id="KW-0862">Zinc</keyword>
<evidence type="ECO:0000256" key="8">
    <source>
        <dbReference type="ARBA" id="ARBA00022759"/>
    </source>
</evidence>
<dbReference type="Gene3D" id="2.40.70.10">
    <property type="entry name" value="Acid Proteases"/>
    <property type="match status" value="1"/>
</dbReference>
<dbReference type="SUPFAM" id="SSF57756">
    <property type="entry name" value="Retrovirus zinc finger-like domains"/>
    <property type="match status" value="1"/>
</dbReference>
<evidence type="ECO:0000256" key="3">
    <source>
        <dbReference type="ARBA" id="ARBA00022679"/>
    </source>
</evidence>
<dbReference type="SUPFAM" id="SSF53098">
    <property type="entry name" value="Ribonuclease H-like"/>
    <property type="match status" value="1"/>
</dbReference>
<dbReference type="Pfam" id="PF08284">
    <property type="entry name" value="RVP_2"/>
    <property type="match status" value="1"/>
</dbReference>
<dbReference type="InterPro" id="IPR036875">
    <property type="entry name" value="Znf_CCHC_sf"/>
</dbReference>
<evidence type="ECO:0000313" key="22">
    <source>
        <dbReference type="RefSeq" id="XP_015960510.3"/>
    </source>
</evidence>
<evidence type="ECO:0000259" key="20">
    <source>
        <dbReference type="PROSITE" id="PS50994"/>
    </source>
</evidence>
<evidence type="ECO:0000256" key="5">
    <source>
        <dbReference type="ARBA" id="ARBA00022722"/>
    </source>
</evidence>
<dbReference type="SUPFAM" id="SSF50630">
    <property type="entry name" value="Acid proteases"/>
    <property type="match status" value="1"/>
</dbReference>
<dbReference type="Pfam" id="PF00098">
    <property type="entry name" value="zf-CCHC"/>
    <property type="match status" value="1"/>
</dbReference>
<dbReference type="GO" id="GO:0004190">
    <property type="term" value="F:aspartic-type endopeptidase activity"/>
    <property type="evidence" value="ECO:0007669"/>
    <property type="project" value="UniProtKB-KW"/>
</dbReference>